<dbReference type="PROSITE" id="PS51257">
    <property type="entry name" value="PROKAR_LIPOPROTEIN"/>
    <property type="match status" value="1"/>
</dbReference>
<feature type="signal peptide" evidence="1">
    <location>
        <begin position="1"/>
        <end position="19"/>
    </location>
</feature>
<dbReference type="Gene3D" id="2.40.128.640">
    <property type="match status" value="1"/>
</dbReference>
<protein>
    <submittedName>
        <fullName evidence="2">NlpE N-terminal domain protein</fullName>
    </submittedName>
</protein>
<dbReference type="InterPro" id="IPR007298">
    <property type="entry name" value="Cu-R_lipoprotein_NlpE"/>
</dbReference>
<dbReference type="Proteomes" id="UP000020773">
    <property type="component" value="Unassembled WGS sequence"/>
</dbReference>
<evidence type="ECO:0000256" key="1">
    <source>
        <dbReference type="SAM" id="SignalP"/>
    </source>
</evidence>
<name>A0A015V2T0_BACFG</name>
<proteinExistence type="predicted"/>
<dbReference type="AlphaFoldDB" id="A0A015V2T0"/>
<comment type="caution">
    <text evidence="2">The sequence shown here is derived from an EMBL/GenBank/DDBJ whole genome shotgun (WGS) entry which is preliminary data.</text>
</comment>
<reference evidence="2 3" key="1">
    <citation type="submission" date="2014-02" db="EMBL/GenBank/DDBJ databases">
        <authorList>
            <person name="Sears C."/>
            <person name="Carroll K."/>
            <person name="Sack B.R."/>
            <person name="Qadri F."/>
            <person name="Myers L.L."/>
            <person name="Chung G.-T."/>
            <person name="Escheverria P."/>
            <person name="Fraser C.M."/>
            <person name="Sadzewicz L."/>
            <person name="Shefchek K.A."/>
            <person name="Tallon L."/>
            <person name="Das S.P."/>
            <person name="Daugherty S."/>
            <person name="Mongodin E.F."/>
        </authorList>
    </citation>
    <scope>NUCLEOTIDE SEQUENCE [LARGE SCALE GENOMIC DNA]</scope>
    <source>
        <strain evidence="3">3998T(B)3</strain>
    </source>
</reference>
<feature type="chain" id="PRO_5001479944" evidence="1">
    <location>
        <begin position="20"/>
        <end position="152"/>
    </location>
</feature>
<sequence length="152" mass="16789">MKKNLYWMAAAFITLTAVGCTNAKKADVSAAGSDTTQVVDMHTAETSLDYYGVYKGTVPAADCPGIELTLTLKKDRTYTYHWAYIDRKDADFDETGTFTVKDNLLMLTEKGGEVSYFKVQEGSLVMLNNEKQPATGALADAYVLKQEEVFLD</sequence>
<keyword evidence="1" id="KW-0732">Signal</keyword>
<gene>
    <name evidence="2" type="ORF">M125_3732</name>
</gene>
<dbReference type="RefSeq" id="WP_032578950.1">
    <property type="nucleotide sequence ID" value="NZ_JGDB01000237.1"/>
</dbReference>
<evidence type="ECO:0000313" key="3">
    <source>
        <dbReference type="Proteomes" id="UP000020773"/>
    </source>
</evidence>
<organism evidence="2 3">
    <name type="scientific">Bacteroides fragilis str. 3998T(B)3</name>
    <dbReference type="NCBI Taxonomy" id="1339316"/>
    <lineage>
        <taxon>Bacteria</taxon>
        <taxon>Pseudomonadati</taxon>
        <taxon>Bacteroidota</taxon>
        <taxon>Bacteroidia</taxon>
        <taxon>Bacteroidales</taxon>
        <taxon>Bacteroidaceae</taxon>
        <taxon>Bacteroides</taxon>
    </lineage>
</organism>
<dbReference type="PATRIC" id="fig|1339316.3.peg.3537"/>
<dbReference type="Pfam" id="PF04170">
    <property type="entry name" value="NlpE"/>
    <property type="match status" value="1"/>
</dbReference>
<accession>A0A015V2T0</accession>
<dbReference type="EMBL" id="JGDB01000237">
    <property type="protein sequence ID" value="EXY89586.1"/>
    <property type="molecule type" value="Genomic_DNA"/>
</dbReference>
<evidence type="ECO:0000313" key="2">
    <source>
        <dbReference type="EMBL" id="EXY89586.1"/>
    </source>
</evidence>